<dbReference type="InterPro" id="IPR003362">
    <property type="entry name" value="Bact_transf"/>
</dbReference>
<sequence>MERERVALLESAENDFDAARACHVVAEDLREHEEDLYGSIKAALDAAVLAEQENDSYRAGEAYASVALAYARLWKERADPVHLSEAMHYARMGVERLGLTERSKAVPLLTLAKMEEYTAGLSADTQTLALAVEHYGEALDAQRLSPHPTQTWGGITLMIAAKYETASFKLSKGRDASALSNAHAAIAQLEAIQPIDAAQAYNREVWLAVAHMDLAAALRPYDLDRAREHLRTAKALVAANMADPDPERRKLHHVEDDLRRLSATFVTRKRPTTFVRRADYYLRRRDTLPARIADKVCDKRGEAYFESWQKRWLVDFPIGLAGTIFTAPLVIYFCARVWIEDGRPVLYRDIRLGKCGELVKVTKIRSMRKGADKLPQEEISRINHELGPAADPRNLEVGKTMRRWEFDEMPQFWAMLRGKLSAVGIRIIQQQCRDSMARVLDPRDMDRWDRAYQRNRGVGNSNAFRRKHRKDDTKRIHDNLTDDREASVGHDYYVWIMTTLTTLEQMKESFDKRQKDGFV</sequence>
<dbReference type="Proteomes" id="UP000176269">
    <property type="component" value="Unassembled WGS sequence"/>
</dbReference>
<comment type="similarity">
    <text evidence="1">Belongs to the bacterial sugar transferase family.</text>
</comment>
<dbReference type="EMBL" id="MGBC01000032">
    <property type="protein sequence ID" value="OGK60125.1"/>
    <property type="molecule type" value="Genomic_DNA"/>
</dbReference>
<name>A0A1F7JX21_9BACT</name>
<evidence type="ECO:0000256" key="1">
    <source>
        <dbReference type="ARBA" id="ARBA00006464"/>
    </source>
</evidence>
<dbReference type="GO" id="GO:0016780">
    <property type="term" value="F:phosphotransferase activity, for other substituted phosphate groups"/>
    <property type="evidence" value="ECO:0007669"/>
    <property type="project" value="TreeGrafter"/>
</dbReference>
<comment type="caution">
    <text evidence="3">The sequence shown here is derived from an EMBL/GenBank/DDBJ whole genome shotgun (WGS) entry which is preliminary data.</text>
</comment>
<evidence type="ECO:0000313" key="3">
    <source>
        <dbReference type="EMBL" id="OGK60125.1"/>
    </source>
</evidence>
<dbReference type="Pfam" id="PF02397">
    <property type="entry name" value="Bac_transf"/>
    <property type="match status" value="1"/>
</dbReference>
<dbReference type="AlphaFoldDB" id="A0A1F7JX21"/>
<dbReference type="PANTHER" id="PTHR30576:SF0">
    <property type="entry name" value="UNDECAPRENYL-PHOSPHATE N-ACETYLGALACTOSAMINYL 1-PHOSPHATE TRANSFERASE-RELATED"/>
    <property type="match status" value="1"/>
</dbReference>
<evidence type="ECO:0000259" key="2">
    <source>
        <dbReference type="Pfam" id="PF02397"/>
    </source>
</evidence>
<accession>A0A1F7JX21</accession>
<evidence type="ECO:0000313" key="4">
    <source>
        <dbReference type="Proteomes" id="UP000176269"/>
    </source>
</evidence>
<gene>
    <name evidence="3" type="ORF">A3I56_01115</name>
</gene>
<protein>
    <recommendedName>
        <fullName evidence="2">Bacterial sugar transferase domain-containing protein</fullName>
    </recommendedName>
</protein>
<proteinExistence type="inferred from homology"/>
<organism evidence="3 4">
    <name type="scientific">Candidatus Roizmanbacteria bacterium RIFCSPLOWO2_02_FULL_43_10</name>
    <dbReference type="NCBI Taxonomy" id="1802078"/>
    <lineage>
        <taxon>Bacteria</taxon>
        <taxon>Candidatus Roizmaniibacteriota</taxon>
    </lineage>
</organism>
<feature type="domain" description="Bacterial sugar transferase" evidence="2">
    <location>
        <begin position="313"/>
        <end position="499"/>
    </location>
</feature>
<reference evidence="3 4" key="1">
    <citation type="journal article" date="2016" name="Nat. Commun.">
        <title>Thousands of microbial genomes shed light on interconnected biogeochemical processes in an aquifer system.</title>
        <authorList>
            <person name="Anantharaman K."/>
            <person name="Brown C.T."/>
            <person name="Hug L.A."/>
            <person name="Sharon I."/>
            <person name="Castelle C.J."/>
            <person name="Probst A.J."/>
            <person name="Thomas B.C."/>
            <person name="Singh A."/>
            <person name="Wilkins M.J."/>
            <person name="Karaoz U."/>
            <person name="Brodie E.L."/>
            <person name="Williams K.H."/>
            <person name="Hubbard S.S."/>
            <person name="Banfield J.F."/>
        </authorList>
    </citation>
    <scope>NUCLEOTIDE SEQUENCE [LARGE SCALE GENOMIC DNA]</scope>
</reference>
<dbReference type="PANTHER" id="PTHR30576">
    <property type="entry name" value="COLANIC BIOSYNTHESIS UDP-GLUCOSE LIPID CARRIER TRANSFERASE"/>
    <property type="match status" value="1"/>
</dbReference>